<organism evidence="2 3">
    <name type="scientific">Tanacetum coccineum</name>
    <dbReference type="NCBI Taxonomy" id="301880"/>
    <lineage>
        <taxon>Eukaryota</taxon>
        <taxon>Viridiplantae</taxon>
        <taxon>Streptophyta</taxon>
        <taxon>Embryophyta</taxon>
        <taxon>Tracheophyta</taxon>
        <taxon>Spermatophyta</taxon>
        <taxon>Magnoliopsida</taxon>
        <taxon>eudicotyledons</taxon>
        <taxon>Gunneridae</taxon>
        <taxon>Pentapetalae</taxon>
        <taxon>asterids</taxon>
        <taxon>campanulids</taxon>
        <taxon>Asterales</taxon>
        <taxon>Asteraceae</taxon>
        <taxon>Asteroideae</taxon>
        <taxon>Anthemideae</taxon>
        <taxon>Anthemidinae</taxon>
        <taxon>Tanacetum</taxon>
    </lineage>
</organism>
<sequence>MSGVVSSSLFRGSVSASVNIQLTKLVECMVEGIVGVEYVEIKDGSVGEGASSQLALSPRMLRLRKYTGKWSSSTYSEKWCPSPTTVGQEPPRKDPQIEIHQDHALRVNRSIGNGRIS</sequence>
<comment type="caution">
    <text evidence="2">The sequence shown here is derived from an EMBL/GenBank/DDBJ whole genome shotgun (WGS) entry which is preliminary data.</text>
</comment>
<proteinExistence type="predicted"/>
<evidence type="ECO:0000313" key="3">
    <source>
        <dbReference type="Proteomes" id="UP001151760"/>
    </source>
</evidence>
<protein>
    <submittedName>
        <fullName evidence="2">Uncharacterized protein</fullName>
    </submittedName>
</protein>
<feature type="region of interest" description="Disordered" evidence="1">
    <location>
        <begin position="73"/>
        <end position="94"/>
    </location>
</feature>
<dbReference type="Proteomes" id="UP001151760">
    <property type="component" value="Unassembled WGS sequence"/>
</dbReference>
<reference evidence="2" key="2">
    <citation type="submission" date="2022-01" db="EMBL/GenBank/DDBJ databases">
        <authorList>
            <person name="Yamashiro T."/>
            <person name="Shiraishi A."/>
            <person name="Satake H."/>
            <person name="Nakayama K."/>
        </authorList>
    </citation>
    <scope>NUCLEOTIDE SEQUENCE</scope>
</reference>
<feature type="compositionally biased region" description="Polar residues" evidence="1">
    <location>
        <begin position="73"/>
        <end position="87"/>
    </location>
</feature>
<keyword evidence="3" id="KW-1185">Reference proteome</keyword>
<evidence type="ECO:0000313" key="2">
    <source>
        <dbReference type="EMBL" id="GJS89994.1"/>
    </source>
</evidence>
<dbReference type="EMBL" id="BQNB010011394">
    <property type="protein sequence ID" value="GJS89994.1"/>
    <property type="molecule type" value="Genomic_DNA"/>
</dbReference>
<name>A0ABQ4ZIF6_9ASTR</name>
<accession>A0ABQ4ZIF6</accession>
<gene>
    <name evidence="2" type="ORF">Tco_0772630</name>
</gene>
<reference evidence="2" key="1">
    <citation type="journal article" date="2022" name="Int. J. Mol. Sci.">
        <title>Draft Genome of Tanacetum Coccineum: Genomic Comparison of Closely Related Tanacetum-Family Plants.</title>
        <authorList>
            <person name="Yamashiro T."/>
            <person name="Shiraishi A."/>
            <person name="Nakayama K."/>
            <person name="Satake H."/>
        </authorList>
    </citation>
    <scope>NUCLEOTIDE SEQUENCE</scope>
</reference>
<evidence type="ECO:0000256" key="1">
    <source>
        <dbReference type="SAM" id="MobiDB-lite"/>
    </source>
</evidence>